<dbReference type="Pfam" id="PF22692">
    <property type="entry name" value="LlgE_F_G_D1"/>
    <property type="match status" value="1"/>
</dbReference>
<dbReference type="GO" id="GO:0009425">
    <property type="term" value="C:bacterial-type flagellum basal body"/>
    <property type="evidence" value="ECO:0007669"/>
    <property type="project" value="UniProtKB-SubCell"/>
</dbReference>
<feature type="region of interest" description="Disordered" evidence="5">
    <location>
        <begin position="33"/>
        <end position="57"/>
    </location>
</feature>
<dbReference type="NCBIfam" id="TIGR03506">
    <property type="entry name" value="FlgEFG_subfam"/>
    <property type="match status" value="1"/>
</dbReference>
<protein>
    <submittedName>
        <fullName evidence="8">Flagellar basal-body rod protein FlgF</fullName>
    </submittedName>
</protein>
<dbReference type="GO" id="GO:0071978">
    <property type="term" value="P:bacterial-type flagellum-dependent swarming motility"/>
    <property type="evidence" value="ECO:0007669"/>
    <property type="project" value="TreeGrafter"/>
</dbReference>
<comment type="subcellular location">
    <subcellularLocation>
        <location evidence="1 4">Bacterial flagellum basal body</location>
    </subcellularLocation>
</comment>
<dbReference type="OrthoDB" id="8578401at2"/>
<name>A0A128F796_9GAMM</name>
<dbReference type="STRING" id="1796497.GCE9029_03368"/>
<evidence type="ECO:0000256" key="5">
    <source>
        <dbReference type="SAM" id="MobiDB-lite"/>
    </source>
</evidence>
<evidence type="ECO:0000313" key="8">
    <source>
        <dbReference type="EMBL" id="CZF82667.1"/>
    </source>
</evidence>
<sequence>MENVSEIVASSITRNLETLERISSNTQNVTTVGFKSRLHSESSSESTSMAQAIDMSQGELRQTRRSLDLAIKGSGWFLLKQDDGLYLTRNGQFRLTGNGQVIDAKGRILQGQNGDLLLDSSNVSVSSNGEISDLNGSLDRLLLVSPTATTKGQYVGGEWHVSPSTTLDIDSSSQVLQGYLEQSNVDPSTEVLEMMSARRHVETMQKTLVAYNETLGKAISELGK</sequence>
<proteinExistence type="inferred from homology"/>
<evidence type="ECO:0000259" key="7">
    <source>
        <dbReference type="Pfam" id="PF22692"/>
    </source>
</evidence>
<dbReference type="PANTHER" id="PTHR30435">
    <property type="entry name" value="FLAGELLAR PROTEIN"/>
    <property type="match status" value="1"/>
</dbReference>
<evidence type="ECO:0000256" key="3">
    <source>
        <dbReference type="ARBA" id="ARBA00023143"/>
    </source>
</evidence>
<dbReference type="SUPFAM" id="SSF117143">
    <property type="entry name" value="Flagellar hook protein flgE"/>
    <property type="match status" value="1"/>
</dbReference>
<organism evidence="8 9">
    <name type="scientific">Grimontia celer</name>
    <dbReference type="NCBI Taxonomy" id="1796497"/>
    <lineage>
        <taxon>Bacteria</taxon>
        <taxon>Pseudomonadati</taxon>
        <taxon>Pseudomonadota</taxon>
        <taxon>Gammaproteobacteria</taxon>
        <taxon>Vibrionales</taxon>
        <taxon>Vibrionaceae</taxon>
        <taxon>Grimontia</taxon>
    </lineage>
</organism>
<dbReference type="InterPro" id="IPR010930">
    <property type="entry name" value="Flg_bb/hook_C_dom"/>
</dbReference>
<evidence type="ECO:0000256" key="1">
    <source>
        <dbReference type="ARBA" id="ARBA00004117"/>
    </source>
</evidence>
<dbReference type="RefSeq" id="WP_062664919.1">
    <property type="nucleotide sequence ID" value="NZ_FIZX01000002.1"/>
</dbReference>
<keyword evidence="3 4" id="KW-0975">Bacterial flagellum</keyword>
<comment type="similarity">
    <text evidence="2 4">Belongs to the flagella basal body rod proteins family.</text>
</comment>
<dbReference type="PANTHER" id="PTHR30435:SF19">
    <property type="entry name" value="FLAGELLAR BASAL-BODY ROD PROTEIN FLGG"/>
    <property type="match status" value="1"/>
</dbReference>
<evidence type="ECO:0000256" key="4">
    <source>
        <dbReference type="RuleBase" id="RU362116"/>
    </source>
</evidence>
<keyword evidence="8" id="KW-0969">Cilium</keyword>
<dbReference type="EMBL" id="FIZX01000002">
    <property type="protein sequence ID" value="CZF82667.1"/>
    <property type="molecule type" value="Genomic_DNA"/>
</dbReference>
<keyword evidence="8" id="KW-0282">Flagellum</keyword>
<dbReference type="InterPro" id="IPR053967">
    <property type="entry name" value="LlgE_F_G-like_D1"/>
</dbReference>
<dbReference type="InterPro" id="IPR037925">
    <property type="entry name" value="FlgE/F/G-like"/>
</dbReference>
<keyword evidence="9" id="KW-1185">Reference proteome</keyword>
<dbReference type="Pfam" id="PF06429">
    <property type="entry name" value="Flg_bbr_C"/>
    <property type="match status" value="1"/>
</dbReference>
<evidence type="ECO:0000256" key="2">
    <source>
        <dbReference type="ARBA" id="ARBA00009677"/>
    </source>
</evidence>
<dbReference type="Proteomes" id="UP000071641">
    <property type="component" value="Unassembled WGS sequence"/>
</dbReference>
<gene>
    <name evidence="8" type="primary">flgF_2</name>
    <name evidence="8" type="ORF">GCE9029_03368</name>
</gene>
<reference evidence="9" key="1">
    <citation type="submission" date="2016-02" db="EMBL/GenBank/DDBJ databases">
        <authorList>
            <person name="Rodrigo-Torres Lidia"/>
            <person name="Arahal R.David."/>
        </authorList>
    </citation>
    <scope>NUCLEOTIDE SEQUENCE [LARGE SCALE GENOMIC DNA]</scope>
    <source>
        <strain evidence="9">CECT 9029</strain>
    </source>
</reference>
<dbReference type="InterPro" id="IPR020013">
    <property type="entry name" value="Flagellar_FlgE/F/G"/>
</dbReference>
<feature type="domain" description="Flagellar hook protein FlgE/F/G-like D1" evidence="7">
    <location>
        <begin position="70"/>
        <end position="132"/>
    </location>
</feature>
<dbReference type="AlphaFoldDB" id="A0A128F796"/>
<keyword evidence="8" id="KW-0966">Cell projection</keyword>
<evidence type="ECO:0000259" key="6">
    <source>
        <dbReference type="Pfam" id="PF06429"/>
    </source>
</evidence>
<accession>A0A128F796</accession>
<feature type="domain" description="Flagellar basal-body/hook protein C-terminal" evidence="6">
    <location>
        <begin position="177"/>
        <end position="220"/>
    </location>
</feature>
<evidence type="ECO:0000313" key="9">
    <source>
        <dbReference type="Proteomes" id="UP000071641"/>
    </source>
</evidence>